<keyword evidence="2" id="KW-1185">Reference proteome</keyword>
<name>A0A4R6K9C4_9ACTN</name>
<dbReference type="AlphaFoldDB" id="A0A4R6K9C4"/>
<sequence length="197" mass="21936">MKTLDRPLDDDDRAMADLADVRDWRRLGGPHAGETGPVPVRKLIKRVGSATGWKPWPVNRKTVIDDQLDGWGFLTRRRTEMAVYDDQILPHSPFSGWVAFAIAPDDVAAAEAGLDEHWPVKFELARRHWGQPTYVGSDNQPGFVDEWAPGAGTSRRHLAVWSPPGAQIHLYSVKPMKDPLSVSVGINYAVYLDEEGS</sequence>
<dbReference type="OrthoDB" id="3816874at2"/>
<reference evidence="1 2" key="1">
    <citation type="submission" date="2019-03" db="EMBL/GenBank/DDBJ databases">
        <title>Genomic Encyclopedia of Type Strains, Phase III (KMG-III): the genomes of soil and plant-associated and newly described type strains.</title>
        <authorList>
            <person name="Whitman W."/>
        </authorList>
    </citation>
    <scope>NUCLEOTIDE SEQUENCE [LARGE SCALE GENOMIC DNA]</scope>
    <source>
        <strain evidence="1 2">VKM Ac-2527</strain>
    </source>
</reference>
<comment type="caution">
    <text evidence="1">The sequence shown here is derived from an EMBL/GenBank/DDBJ whole genome shotgun (WGS) entry which is preliminary data.</text>
</comment>
<gene>
    <name evidence="1" type="ORF">EV643_114222</name>
</gene>
<evidence type="ECO:0000313" key="2">
    <source>
        <dbReference type="Proteomes" id="UP000295388"/>
    </source>
</evidence>
<proteinExistence type="predicted"/>
<evidence type="ECO:0000313" key="1">
    <source>
        <dbReference type="EMBL" id="TDO45077.1"/>
    </source>
</evidence>
<organism evidence="1 2">
    <name type="scientific">Kribbella caucasensis</name>
    <dbReference type="NCBI Taxonomy" id="2512215"/>
    <lineage>
        <taxon>Bacteria</taxon>
        <taxon>Bacillati</taxon>
        <taxon>Actinomycetota</taxon>
        <taxon>Actinomycetes</taxon>
        <taxon>Propionibacteriales</taxon>
        <taxon>Kribbellaceae</taxon>
        <taxon>Kribbella</taxon>
    </lineage>
</organism>
<dbReference type="Proteomes" id="UP000295388">
    <property type="component" value="Unassembled WGS sequence"/>
</dbReference>
<accession>A0A4R6K9C4</accession>
<dbReference type="EMBL" id="SNWQ01000014">
    <property type="protein sequence ID" value="TDO45077.1"/>
    <property type="molecule type" value="Genomic_DNA"/>
</dbReference>
<dbReference type="RefSeq" id="WP_133803015.1">
    <property type="nucleotide sequence ID" value="NZ_SNWQ01000014.1"/>
</dbReference>
<protein>
    <submittedName>
        <fullName evidence="1">Uncharacterized protein</fullName>
    </submittedName>
</protein>